<dbReference type="Proteomes" id="UP001228049">
    <property type="component" value="Unassembled WGS sequence"/>
</dbReference>
<organism evidence="1 2">
    <name type="scientific">Dissostichus eleginoides</name>
    <name type="common">Patagonian toothfish</name>
    <name type="synonym">Dissostichus amissus</name>
    <dbReference type="NCBI Taxonomy" id="100907"/>
    <lineage>
        <taxon>Eukaryota</taxon>
        <taxon>Metazoa</taxon>
        <taxon>Chordata</taxon>
        <taxon>Craniata</taxon>
        <taxon>Vertebrata</taxon>
        <taxon>Euteleostomi</taxon>
        <taxon>Actinopterygii</taxon>
        <taxon>Neopterygii</taxon>
        <taxon>Teleostei</taxon>
        <taxon>Neoteleostei</taxon>
        <taxon>Acanthomorphata</taxon>
        <taxon>Eupercaria</taxon>
        <taxon>Perciformes</taxon>
        <taxon>Notothenioidei</taxon>
        <taxon>Nototheniidae</taxon>
        <taxon>Dissostichus</taxon>
    </lineage>
</organism>
<name>A0AAD9BJ48_DISEL</name>
<dbReference type="AlphaFoldDB" id="A0AAD9BJ48"/>
<sequence>MLIVWSCEGYTVDPCGPSTGLCALSLQRKGNQALMRIPIIGPNLHTWPGAPPLYIANESGGYRWRK</sequence>
<accession>A0AAD9BJ48</accession>
<protein>
    <submittedName>
        <fullName evidence="1">MgpC-like protein</fullName>
    </submittedName>
</protein>
<evidence type="ECO:0000313" key="2">
    <source>
        <dbReference type="Proteomes" id="UP001228049"/>
    </source>
</evidence>
<dbReference type="EMBL" id="JASDAP010000021">
    <property type="protein sequence ID" value="KAK1884815.1"/>
    <property type="molecule type" value="Genomic_DNA"/>
</dbReference>
<evidence type="ECO:0000313" key="1">
    <source>
        <dbReference type="EMBL" id="KAK1884815.1"/>
    </source>
</evidence>
<reference evidence="1" key="1">
    <citation type="submission" date="2023-04" db="EMBL/GenBank/DDBJ databases">
        <title>Chromosome-level genome of Chaenocephalus aceratus.</title>
        <authorList>
            <person name="Park H."/>
        </authorList>
    </citation>
    <scope>NUCLEOTIDE SEQUENCE</scope>
    <source>
        <strain evidence="1">DE</strain>
        <tissue evidence="1">Muscle</tissue>
    </source>
</reference>
<keyword evidence="2" id="KW-1185">Reference proteome</keyword>
<comment type="caution">
    <text evidence="1">The sequence shown here is derived from an EMBL/GenBank/DDBJ whole genome shotgun (WGS) entry which is preliminary data.</text>
</comment>
<proteinExistence type="predicted"/>
<gene>
    <name evidence="1" type="ORF">KUDE01_031013</name>
</gene>